<sequence length="128" mass="14533">MIFIFVFVIAMTTSVLGHIFYDPYYIGQMRIVNNTCRYRDYGVPDGVCLDLSVPCISVCCRAKKSQMVLTGCPLPHGRRLSSHDEPPFWPACCVKETTLAPVLIAERSLSPETEEHSRVSAYNYRPFH</sequence>
<organism evidence="2">
    <name type="scientific">Rhipicephalus pulchellus</name>
    <name type="common">Yellow backed tick</name>
    <name type="synonym">Dermacentor pulchellus</name>
    <dbReference type="NCBI Taxonomy" id="72859"/>
    <lineage>
        <taxon>Eukaryota</taxon>
        <taxon>Metazoa</taxon>
        <taxon>Ecdysozoa</taxon>
        <taxon>Arthropoda</taxon>
        <taxon>Chelicerata</taxon>
        <taxon>Arachnida</taxon>
        <taxon>Acari</taxon>
        <taxon>Parasitiformes</taxon>
        <taxon>Ixodida</taxon>
        <taxon>Ixodoidea</taxon>
        <taxon>Ixodidae</taxon>
        <taxon>Rhipicephalinae</taxon>
        <taxon>Rhipicephalus</taxon>
        <taxon>Rhipicephalus</taxon>
    </lineage>
</organism>
<evidence type="ECO:0000256" key="1">
    <source>
        <dbReference type="SAM" id="SignalP"/>
    </source>
</evidence>
<dbReference type="AlphaFoldDB" id="L7LQT3"/>
<reference evidence="2" key="2">
    <citation type="journal article" date="2015" name="J. Proteomics">
        <title>Sexual differences in the sialomes of the zebra tick, Rhipicephalus pulchellus.</title>
        <authorList>
            <person name="Tan A.W."/>
            <person name="Francischetti I.M."/>
            <person name="Slovak M."/>
            <person name="Kini R.M."/>
            <person name="Ribeiro J.M."/>
        </authorList>
    </citation>
    <scope>NUCLEOTIDE SEQUENCE</scope>
    <source>
        <tissue evidence="2">Salivary gland</tissue>
    </source>
</reference>
<keyword evidence="1" id="KW-0732">Signal</keyword>
<protein>
    <submittedName>
        <fullName evidence="2">Putative 8.9 kDa family member</fullName>
    </submittedName>
</protein>
<evidence type="ECO:0000313" key="2">
    <source>
        <dbReference type="EMBL" id="JAA54040.1"/>
    </source>
</evidence>
<feature type="signal peptide" evidence="1">
    <location>
        <begin position="1"/>
        <end position="17"/>
    </location>
</feature>
<name>L7LQT3_RHIPC</name>
<dbReference type="EMBL" id="GACK01010994">
    <property type="protein sequence ID" value="JAA54040.1"/>
    <property type="molecule type" value="mRNA"/>
</dbReference>
<reference evidence="2" key="1">
    <citation type="submission" date="2012-11" db="EMBL/GenBank/DDBJ databases">
        <authorList>
            <person name="Lucero-Rivera Y.E."/>
            <person name="Tovar-Ramirez D."/>
        </authorList>
    </citation>
    <scope>NUCLEOTIDE SEQUENCE</scope>
    <source>
        <tissue evidence="2">Salivary gland</tissue>
    </source>
</reference>
<proteinExistence type="evidence at transcript level"/>
<accession>L7LQT3</accession>
<feature type="chain" id="PRO_5003981088" evidence="1">
    <location>
        <begin position="18"/>
        <end position="128"/>
    </location>
</feature>